<keyword evidence="3" id="KW-1185">Reference proteome</keyword>
<comment type="caution">
    <text evidence="2">The sequence shown here is derived from an EMBL/GenBank/DDBJ whole genome shotgun (WGS) entry which is preliminary data.</text>
</comment>
<name>A0ABN7NA90_9BURK</name>
<reference evidence="2 3" key="1">
    <citation type="submission" date="2021-02" db="EMBL/GenBank/DDBJ databases">
        <authorList>
            <person name="Vanwijnsberghe S."/>
        </authorList>
    </citation>
    <scope>NUCLEOTIDE SEQUENCE [LARGE SCALE GENOMIC DNA]</scope>
    <source>
        <strain evidence="2 3">R-69658</strain>
    </source>
</reference>
<organism evidence="2 3">
    <name type="scientific">Paraburkholderia aspalathi</name>
    <dbReference type="NCBI Taxonomy" id="1324617"/>
    <lineage>
        <taxon>Bacteria</taxon>
        <taxon>Pseudomonadati</taxon>
        <taxon>Pseudomonadota</taxon>
        <taxon>Betaproteobacteria</taxon>
        <taxon>Burkholderiales</taxon>
        <taxon>Burkholderiaceae</taxon>
        <taxon>Paraburkholderia</taxon>
    </lineage>
</organism>
<protein>
    <submittedName>
        <fullName evidence="2">Uncharacterized protein</fullName>
    </submittedName>
</protein>
<accession>A0ABN7NA90</accession>
<evidence type="ECO:0000313" key="2">
    <source>
        <dbReference type="EMBL" id="CAE6870966.1"/>
    </source>
</evidence>
<evidence type="ECO:0000256" key="1">
    <source>
        <dbReference type="SAM" id="MobiDB-lite"/>
    </source>
</evidence>
<sequence>MPLQIPMHTSSGVEAYVASREWTIAKLPACPLHPSGGCGLARHGSYARAKPSGVRVARWYCPQGHRTFSLLPDFLAARLPGLLAEIEETIFAVARSPSIEAAAASMRDLGVSLPAAVRWLRRRLGPVQRAIRALRDADIEVALVVDAGFLTRLRLDLDDRALAHLPPPLGFGVRGHGRQTVEGCQHKMGPDAHERTIYPGRQPNPLPPPVWSRDPTEHCNPNARPPPRTSCACGAQTAASARAARSNTCSG</sequence>
<dbReference type="Proteomes" id="UP000674425">
    <property type="component" value="Unassembled WGS sequence"/>
</dbReference>
<evidence type="ECO:0000313" key="3">
    <source>
        <dbReference type="Proteomes" id="UP000674425"/>
    </source>
</evidence>
<proteinExistence type="predicted"/>
<dbReference type="EMBL" id="CAJNAU010000270">
    <property type="protein sequence ID" value="CAE6870966.1"/>
    <property type="molecule type" value="Genomic_DNA"/>
</dbReference>
<gene>
    <name evidence="2" type="ORF">R69658_08148</name>
</gene>
<feature type="region of interest" description="Disordered" evidence="1">
    <location>
        <begin position="196"/>
        <end position="232"/>
    </location>
</feature>